<dbReference type="AlphaFoldDB" id="A0A5E5ATE2"/>
<dbReference type="RefSeq" id="WP_150627959.1">
    <property type="nucleotide sequence ID" value="NZ_CABPSQ010000026.1"/>
</dbReference>
<dbReference type="OrthoDB" id="9845642at2"/>
<dbReference type="EMBL" id="CABPSQ010000026">
    <property type="protein sequence ID" value="VVE77091.1"/>
    <property type="molecule type" value="Genomic_DNA"/>
</dbReference>
<sequence length="87" mass="9851">MQKLELLDWPQLGIGAYLAVADTPVFTTGHVAVYELAFEDDAINVKRRGMDLGRFRHVAIKGARLYVFDVERRCLKGSLGRFKIHCS</sequence>
<evidence type="ECO:0000313" key="1">
    <source>
        <dbReference type="EMBL" id="VVE77091.1"/>
    </source>
</evidence>
<reference evidence="1 2" key="1">
    <citation type="submission" date="2019-08" db="EMBL/GenBank/DDBJ databases">
        <authorList>
            <person name="Peeters C."/>
        </authorList>
    </citation>
    <scope>NUCLEOTIDE SEQUENCE [LARGE SCALE GENOMIC DNA]</scope>
    <source>
        <strain evidence="1 2">LMG 31118</strain>
    </source>
</reference>
<evidence type="ECO:0000313" key="2">
    <source>
        <dbReference type="Proteomes" id="UP000414136"/>
    </source>
</evidence>
<gene>
    <name evidence="1" type="ORF">PCA31118_05388</name>
</gene>
<organism evidence="1 2">
    <name type="scientific">Pandoraea captiosa</name>
    <dbReference type="NCBI Taxonomy" id="2508302"/>
    <lineage>
        <taxon>Bacteria</taxon>
        <taxon>Pseudomonadati</taxon>
        <taxon>Pseudomonadota</taxon>
        <taxon>Betaproteobacteria</taxon>
        <taxon>Burkholderiales</taxon>
        <taxon>Burkholderiaceae</taxon>
        <taxon>Pandoraea</taxon>
    </lineage>
</organism>
<keyword evidence="2" id="KW-1185">Reference proteome</keyword>
<proteinExistence type="predicted"/>
<dbReference type="Proteomes" id="UP000414136">
    <property type="component" value="Unassembled WGS sequence"/>
</dbReference>
<protein>
    <submittedName>
        <fullName evidence="1">Uncharacterized protein</fullName>
    </submittedName>
</protein>
<name>A0A5E5ATE2_9BURK</name>
<accession>A0A5E5ATE2</accession>